<keyword evidence="18" id="KW-1185">Reference proteome</keyword>
<evidence type="ECO:0000256" key="6">
    <source>
        <dbReference type="ARBA" id="ARBA00022999"/>
    </source>
</evidence>
<dbReference type="Pfam" id="PF08919">
    <property type="entry name" value="F_actin_bind"/>
    <property type="match status" value="1"/>
</dbReference>
<dbReference type="Gene3D" id="3.30.505.10">
    <property type="entry name" value="SH2 domain"/>
    <property type="match status" value="1"/>
</dbReference>
<dbReference type="Gene3D" id="1.20.120.330">
    <property type="entry name" value="Nucleotidyltransferases domain 2"/>
    <property type="match status" value="1"/>
</dbReference>
<dbReference type="AlphaFoldDB" id="A0A8C4X1N3"/>
<dbReference type="InterPro" id="IPR015015">
    <property type="entry name" value="F-actin-binding"/>
</dbReference>
<feature type="compositionally biased region" description="Basic and acidic residues" evidence="13">
    <location>
        <begin position="509"/>
        <end position="519"/>
    </location>
</feature>
<dbReference type="Gene3D" id="2.30.30.40">
    <property type="entry name" value="SH3 Domains"/>
    <property type="match status" value="1"/>
</dbReference>
<dbReference type="GeneTree" id="ENSGT00940000153838"/>
<evidence type="ECO:0000256" key="7">
    <source>
        <dbReference type="ARBA" id="ARBA00023137"/>
    </source>
</evidence>
<dbReference type="InterPro" id="IPR000980">
    <property type="entry name" value="SH2"/>
</dbReference>
<keyword evidence="7 12" id="KW-0829">Tyrosine-protein kinase</keyword>
<evidence type="ECO:0000256" key="12">
    <source>
        <dbReference type="RuleBase" id="RU362096"/>
    </source>
</evidence>
<dbReference type="Gene3D" id="1.10.510.10">
    <property type="entry name" value="Transferase(Phosphotransferase) domain 1"/>
    <property type="match status" value="1"/>
</dbReference>
<dbReference type="GO" id="GO:0007154">
    <property type="term" value="P:cell communication"/>
    <property type="evidence" value="ECO:0007669"/>
    <property type="project" value="UniProtKB-ARBA"/>
</dbReference>
<dbReference type="GO" id="GO:0005524">
    <property type="term" value="F:ATP binding"/>
    <property type="evidence" value="ECO:0007669"/>
    <property type="project" value="UniProtKB-UniRule"/>
</dbReference>
<evidence type="ECO:0000256" key="9">
    <source>
        <dbReference type="PROSITE-ProRule" id="PRU00191"/>
    </source>
</evidence>
<evidence type="ECO:0000256" key="3">
    <source>
        <dbReference type="ARBA" id="ARBA00022741"/>
    </source>
</evidence>
<feature type="compositionally biased region" description="Low complexity" evidence="13">
    <location>
        <begin position="642"/>
        <end position="652"/>
    </location>
</feature>
<dbReference type="InterPro" id="IPR001452">
    <property type="entry name" value="SH3_domain"/>
</dbReference>
<dbReference type="GO" id="GO:0023052">
    <property type="term" value="P:signaling"/>
    <property type="evidence" value="ECO:0007669"/>
    <property type="project" value="UniProtKB-ARBA"/>
</dbReference>
<proteinExistence type="inferred from homology"/>
<evidence type="ECO:0000256" key="13">
    <source>
        <dbReference type="SAM" id="MobiDB-lite"/>
    </source>
</evidence>
<dbReference type="InterPro" id="IPR011009">
    <property type="entry name" value="Kinase-like_dom_sf"/>
</dbReference>
<evidence type="ECO:0000259" key="16">
    <source>
        <dbReference type="PROSITE" id="PS50011"/>
    </source>
</evidence>
<evidence type="ECO:0000256" key="4">
    <source>
        <dbReference type="ARBA" id="ARBA00022777"/>
    </source>
</evidence>
<dbReference type="PROSITE" id="PS50011">
    <property type="entry name" value="PROTEIN_KINASE_DOM"/>
    <property type="match status" value="1"/>
</dbReference>
<dbReference type="Pfam" id="PF00018">
    <property type="entry name" value="SH3_1"/>
    <property type="match status" value="1"/>
</dbReference>
<dbReference type="FunFam" id="2.30.30.40:FF:000010">
    <property type="entry name" value="Tyrosine-protein kinase"/>
    <property type="match status" value="1"/>
</dbReference>
<dbReference type="PANTHER" id="PTHR24418">
    <property type="entry name" value="TYROSINE-PROTEIN KINASE"/>
    <property type="match status" value="1"/>
</dbReference>
<comment type="catalytic activity">
    <reaction evidence="8 12">
        <text>L-tyrosyl-[protein] + ATP = O-phospho-L-tyrosyl-[protein] + ADP + H(+)</text>
        <dbReference type="Rhea" id="RHEA:10596"/>
        <dbReference type="Rhea" id="RHEA-COMP:10136"/>
        <dbReference type="Rhea" id="RHEA-COMP:20101"/>
        <dbReference type="ChEBI" id="CHEBI:15378"/>
        <dbReference type="ChEBI" id="CHEBI:30616"/>
        <dbReference type="ChEBI" id="CHEBI:46858"/>
        <dbReference type="ChEBI" id="CHEBI:61978"/>
        <dbReference type="ChEBI" id="CHEBI:456216"/>
        <dbReference type="EC" id="2.7.10.2"/>
    </reaction>
</comment>
<evidence type="ECO:0000256" key="1">
    <source>
        <dbReference type="ARBA" id="ARBA00022443"/>
    </source>
</evidence>
<feature type="compositionally biased region" description="Pro residues" evidence="13">
    <location>
        <begin position="690"/>
        <end position="700"/>
    </location>
</feature>
<dbReference type="EC" id="2.7.10.2" evidence="12"/>
<dbReference type="Proteomes" id="UP000694388">
    <property type="component" value="Unplaced"/>
</dbReference>
<dbReference type="InterPro" id="IPR036028">
    <property type="entry name" value="SH3-like_dom_sf"/>
</dbReference>
<feature type="domain" description="SH2" evidence="14">
    <location>
        <begin position="119"/>
        <end position="209"/>
    </location>
</feature>
<evidence type="ECO:0000256" key="2">
    <source>
        <dbReference type="ARBA" id="ARBA00022679"/>
    </source>
</evidence>
<feature type="compositionally biased region" description="Polar residues" evidence="13">
    <location>
        <begin position="653"/>
        <end position="669"/>
    </location>
</feature>
<dbReference type="PROSITE" id="PS50001">
    <property type="entry name" value="SH2"/>
    <property type="match status" value="1"/>
</dbReference>
<evidence type="ECO:0000256" key="5">
    <source>
        <dbReference type="ARBA" id="ARBA00022840"/>
    </source>
</evidence>
<keyword evidence="5 11" id="KW-0067">ATP-binding</keyword>
<feature type="domain" description="SH3" evidence="15">
    <location>
        <begin position="53"/>
        <end position="113"/>
    </location>
</feature>
<evidence type="ECO:0000259" key="15">
    <source>
        <dbReference type="PROSITE" id="PS50002"/>
    </source>
</evidence>
<protein>
    <recommendedName>
        <fullName evidence="12">Tyrosine-protein kinase</fullName>
        <ecNumber evidence="12">2.7.10.2</ecNumber>
    </recommendedName>
</protein>
<accession>A0A8C4X1N3</accession>
<name>A0A8C4X1N3_EPTBU</name>
<keyword evidence="4 12" id="KW-0418">Kinase</keyword>
<dbReference type="InterPro" id="IPR050198">
    <property type="entry name" value="Non-receptor_tyrosine_kinases"/>
</dbReference>
<dbReference type="FunFam" id="3.30.200.20:FF:000037">
    <property type="entry name" value="Tyrosine-protein kinase"/>
    <property type="match status" value="1"/>
</dbReference>
<dbReference type="FunFam" id="1.10.510.10:FF:000554">
    <property type="entry name" value="Predicted protein"/>
    <property type="match status" value="1"/>
</dbReference>
<dbReference type="GO" id="GO:0004715">
    <property type="term" value="F:non-membrane spanning protein tyrosine kinase activity"/>
    <property type="evidence" value="ECO:0007669"/>
    <property type="project" value="UniProtKB-EC"/>
</dbReference>
<dbReference type="SUPFAM" id="SSF56112">
    <property type="entry name" value="Protein kinase-like (PK-like)"/>
    <property type="match status" value="1"/>
</dbReference>
<keyword evidence="3 11" id="KW-0547">Nucleotide-binding</keyword>
<evidence type="ECO:0000256" key="11">
    <source>
        <dbReference type="PROSITE-ProRule" id="PRU10141"/>
    </source>
</evidence>
<dbReference type="PRINTS" id="PR00401">
    <property type="entry name" value="SH2DOMAIN"/>
</dbReference>
<dbReference type="SMART" id="SM00252">
    <property type="entry name" value="SH2"/>
    <property type="match status" value="1"/>
</dbReference>
<dbReference type="PRINTS" id="PR00109">
    <property type="entry name" value="TYRKINASE"/>
</dbReference>
<dbReference type="Ensembl" id="ENSEBUT00000027449.1">
    <property type="protein sequence ID" value="ENSEBUP00000026873.1"/>
    <property type="gene ID" value="ENSEBUG00000016537.1"/>
</dbReference>
<dbReference type="SUPFAM" id="SSF55550">
    <property type="entry name" value="SH2 domain"/>
    <property type="match status" value="1"/>
</dbReference>
<dbReference type="OMA" id="GEWCEVH"/>
<dbReference type="Gene3D" id="3.30.200.20">
    <property type="entry name" value="Phosphorylase Kinase, domain 1"/>
    <property type="match status" value="1"/>
</dbReference>
<dbReference type="InterPro" id="IPR035837">
    <property type="entry name" value="ABL_SH2"/>
</dbReference>
<sequence>MLMAHCFGLVTCKTHLMASFNALHHPADIDSQALSEAVRWNSKENLLSRPIENDCNLFVALYDFVASGDNTLSITRGEKMCVLGYNQNGEWCEVHSRNGQGWVPSNYITPVNSLEKHSWYHGPISRNAAEYLLSSGINGSFLLRESESSPGQRSISLRCEGRVYHYRINIASDGKYYVSSDSRFTTLAELVHHHSSVADGLITTLHYPAPKRTKPTVYGVSPNHDKWEIERTDITMKQKLGGGQYGEVYEGYWKRYNFVVAVKTLKEDTMEVEEFLKEASVMKEIKHPNLVQLLGKYNIHQCHVMVVLHCKLCCCVGGALCCSVFLVSSFPVCLDRDLAARNCLVGENHLVKVADFGLSRLMTGDTYTARAGAKFPIKWTAPESLAYNTFTIKSDVWAFGILLWEIATYGMSPYPGVDLSQVYERLERGYRMEQPEGCPPKVYALMQACWKWKPAERPSFQETHNAFDTMFHDSSISEEDTAAGRASILSSIKAMKKKTAPAPPRRSSSFRDPDGKQDCGLEENGGDGEFNLCRSDEFLSSHSNEQSPGFASCWVSYTQASSDIPTSTVARKLPSLKQEERGAQQLPRPSVAVVPGGVKILPTPEPLLRKGKTTSEKSSTLSRTERPKPLHPPPPPPPPTSSKPSSRLPSSPGQESQTEDCGNKLQSPGRSKDDCDFLTPPADSTGRKPLLPPGSWPIKPPTTSSVVHATQTTSVSFHNEMVMPASRLRKTRPEYVGNSESMLVVAGPVSKETVMDSLSGISRLLDRTGQPVAAAVTDAAQSLLQCCRHYVDSVQHTRSKFALREALAKLDGCVREMQGATATCSGQCVSTLVSITKEIGDIVTR</sequence>
<evidence type="ECO:0000256" key="8">
    <source>
        <dbReference type="ARBA" id="ARBA00051245"/>
    </source>
</evidence>
<keyword evidence="1 10" id="KW-0728">SH3 domain</keyword>
<dbReference type="FunFam" id="3.30.505.10:FF:000004">
    <property type="entry name" value="Tyrosine-protein kinase"/>
    <property type="match status" value="1"/>
</dbReference>
<evidence type="ECO:0000313" key="18">
    <source>
        <dbReference type="Proteomes" id="UP000694388"/>
    </source>
</evidence>
<dbReference type="Pfam" id="PF07714">
    <property type="entry name" value="PK_Tyr_Ser-Thr"/>
    <property type="match status" value="2"/>
</dbReference>
<feature type="domain" description="Protein kinase" evidence="16">
    <location>
        <begin position="234"/>
        <end position="467"/>
    </location>
</feature>
<evidence type="ECO:0000259" key="14">
    <source>
        <dbReference type="PROSITE" id="PS50001"/>
    </source>
</evidence>
<feature type="region of interest" description="Disordered" evidence="13">
    <location>
        <begin position="494"/>
        <end position="526"/>
    </location>
</feature>
<dbReference type="SMART" id="SM00808">
    <property type="entry name" value="FABD"/>
    <property type="match status" value="1"/>
</dbReference>
<dbReference type="Pfam" id="PF00017">
    <property type="entry name" value="SH2"/>
    <property type="match status" value="1"/>
</dbReference>
<dbReference type="PROSITE" id="PS00107">
    <property type="entry name" value="PROTEIN_KINASE_ATP"/>
    <property type="match status" value="1"/>
</dbReference>
<dbReference type="InterPro" id="IPR001245">
    <property type="entry name" value="Ser-Thr/Tyr_kinase_cat_dom"/>
</dbReference>
<evidence type="ECO:0000256" key="10">
    <source>
        <dbReference type="PROSITE-ProRule" id="PRU00192"/>
    </source>
</evidence>
<dbReference type="InterPro" id="IPR000719">
    <property type="entry name" value="Prot_kinase_dom"/>
</dbReference>
<dbReference type="CDD" id="cd09935">
    <property type="entry name" value="SH2_ABL"/>
    <property type="match status" value="1"/>
</dbReference>
<reference evidence="17" key="2">
    <citation type="submission" date="2025-09" db="UniProtKB">
        <authorList>
            <consortium name="Ensembl"/>
        </authorList>
    </citation>
    <scope>IDENTIFICATION</scope>
</reference>
<comment type="similarity">
    <text evidence="12">Belongs to the protein kinase superfamily. Tyr protein kinase family.</text>
</comment>
<dbReference type="InterPro" id="IPR036860">
    <property type="entry name" value="SH2_dom_sf"/>
</dbReference>
<keyword evidence="6 9" id="KW-0727">SH2 domain</keyword>
<organism evidence="17 18">
    <name type="scientific">Eptatretus burgeri</name>
    <name type="common">Inshore hagfish</name>
    <dbReference type="NCBI Taxonomy" id="7764"/>
    <lineage>
        <taxon>Eukaryota</taxon>
        <taxon>Metazoa</taxon>
        <taxon>Chordata</taxon>
        <taxon>Craniata</taxon>
        <taxon>Vertebrata</taxon>
        <taxon>Cyclostomata</taxon>
        <taxon>Myxini</taxon>
        <taxon>Myxiniformes</taxon>
        <taxon>Myxinidae</taxon>
        <taxon>Eptatretinae</taxon>
        <taxon>Eptatretus</taxon>
    </lineage>
</organism>
<evidence type="ECO:0000313" key="17">
    <source>
        <dbReference type="Ensembl" id="ENSEBUP00000026873.1"/>
    </source>
</evidence>
<feature type="region of interest" description="Disordered" evidence="13">
    <location>
        <begin position="577"/>
        <end position="704"/>
    </location>
</feature>
<dbReference type="InterPro" id="IPR017441">
    <property type="entry name" value="Protein_kinase_ATP_BS"/>
</dbReference>
<dbReference type="CDD" id="cd11850">
    <property type="entry name" value="SH3_Abl"/>
    <property type="match status" value="1"/>
</dbReference>
<feature type="binding site" evidence="11">
    <location>
        <position position="263"/>
    </location>
    <ligand>
        <name>ATP</name>
        <dbReference type="ChEBI" id="CHEBI:30616"/>
    </ligand>
</feature>
<dbReference type="SMART" id="SM00326">
    <property type="entry name" value="SH3"/>
    <property type="match status" value="1"/>
</dbReference>
<feature type="compositionally biased region" description="Pro residues" evidence="13">
    <location>
        <begin position="630"/>
        <end position="641"/>
    </location>
</feature>
<keyword evidence="2 12" id="KW-0808">Transferase</keyword>
<reference evidence="17" key="1">
    <citation type="submission" date="2025-08" db="UniProtKB">
        <authorList>
            <consortium name="Ensembl"/>
        </authorList>
    </citation>
    <scope>IDENTIFICATION</scope>
</reference>
<dbReference type="SUPFAM" id="SSF50044">
    <property type="entry name" value="SH3-domain"/>
    <property type="match status" value="1"/>
</dbReference>
<dbReference type="PROSITE" id="PS50002">
    <property type="entry name" value="SH3"/>
    <property type="match status" value="1"/>
</dbReference>